<dbReference type="PANTHER" id="PTHR48099:SF5">
    <property type="entry name" value="C-1-TETRAHYDROFOLATE SYNTHASE, CYTOPLASMIC"/>
    <property type="match status" value="1"/>
</dbReference>
<comment type="similarity">
    <text evidence="11">Belongs to the tetrahydrofolate dehydrogenase/cyclohydrolase family.</text>
</comment>
<evidence type="ECO:0000256" key="2">
    <source>
        <dbReference type="ARBA" id="ARBA00022563"/>
    </source>
</evidence>
<dbReference type="InterPro" id="IPR020630">
    <property type="entry name" value="THF_DH/CycHdrlase_cat_dom"/>
</dbReference>
<dbReference type="PRINTS" id="PR00085">
    <property type="entry name" value="THFDHDRGNASE"/>
</dbReference>
<dbReference type="Pfam" id="PF02882">
    <property type="entry name" value="THF_DHG_CYH_C"/>
    <property type="match status" value="1"/>
</dbReference>
<sequence length="284" mass="30935">MAQIIDGKALAQKMQKKLAEKVARLKAEKGIVPGLVVILVGENPASQVYVRNKEHSALAAGFKSQVVRLPESTSQEELLDVIAIYNADTSFHGILVQLPLPDHINEEAVLLAIDPNKDVDGFHPMNMGRLWSGHPVMVPCTPAGIMEMFKDYHIDLEGKHAVVIGRSNIVGKPMAQLLLNKNATVTLTHSRTHHLAEVAKKADILVVAIGRGHFVTKNFVKEGAVVIDVGMNRDENGKLIGDVKYDEVAELASYITPVPGGVGPMTITMLMEQTYESALRSVNR</sequence>
<comment type="caution">
    <text evidence="11">Lacks conserved residue(s) required for the propagation of feature annotation.</text>
</comment>
<dbReference type="PANTHER" id="PTHR48099">
    <property type="entry name" value="C-1-TETRAHYDROFOLATE SYNTHASE, CYTOPLASMIC-RELATED"/>
    <property type="match status" value="1"/>
</dbReference>
<dbReference type="EMBL" id="JBEPLN010000003">
    <property type="protein sequence ID" value="MET3633683.1"/>
    <property type="molecule type" value="Genomic_DNA"/>
</dbReference>
<evidence type="ECO:0000256" key="8">
    <source>
        <dbReference type="ARBA" id="ARBA00023102"/>
    </source>
</evidence>
<evidence type="ECO:0000313" key="15">
    <source>
        <dbReference type="Proteomes" id="UP001549037"/>
    </source>
</evidence>
<feature type="domain" description="Tetrahydrofolate dehydrogenase/cyclohydrolase catalytic" evidence="12">
    <location>
        <begin position="5"/>
        <end position="120"/>
    </location>
</feature>
<dbReference type="PROSITE" id="PS00767">
    <property type="entry name" value="THF_DHG_CYH_2"/>
    <property type="match status" value="1"/>
</dbReference>
<accession>A0ABV2JD59</accession>
<evidence type="ECO:0000256" key="11">
    <source>
        <dbReference type="HAMAP-Rule" id="MF_01576"/>
    </source>
</evidence>
<reference evidence="14 15" key="1">
    <citation type="submission" date="2024-06" db="EMBL/GenBank/DDBJ databases">
        <title>Genomic Encyclopedia of Type Strains, Phase IV (KMG-IV): sequencing the most valuable type-strain genomes for metagenomic binning, comparative biology and taxonomic classification.</title>
        <authorList>
            <person name="Goeker M."/>
        </authorList>
    </citation>
    <scope>NUCLEOTIDE SEQUENCE [LARGE SCALE GENOMIC DNA]</scope>
    <source>
        <strain evidence="14 15">DSM 28302</strain>
    </source>
</reference>
<keyword evidence="2 11" id="KW-0554">One-carbon metabolism</keyword>
<comment type="catalytic activity">
    <reaction evidence="11">
        <text>(6R)-5,10-methenyltetrahydrofolate + H2O = (6R)-10-formyltetrahydrofolate + H(+)</text>
        <dbReference type="Rhea" id="RHEA:23700"/>
        <dbReference type="ChEBI" id="CHEBI:15377"/>
        <dbReference type="ChEBI" id="CHEBI:15378"/>
        <dbReference type="ChEBI" id="CHEBI:57455"/>
        <dbReference type="ChEBI" id="CHEBI:195366"/>
        <dbReference type="EC" id="3.5.4.9"/>
    </reaction>
</comment>
<dbReference type="NCBIfam" id="NF008058">
    <property type="entry name" value="PRK10792.1"/>
    <property type="match status" value="1"/>
</dbReference>
<dbReference type="InterPro" id="IPR036291">
    <property type="entry name" value="NAD(P)-bd_dom_sf"/>
</dbReference>
<dbReference type="Gene3D" id="3.40.50.720">
    <property type="entry name" value="NAD(P)-binding Rossmann-like Domain"/>
    <property type="match status" value="1"/>
</dbReference>
<evidence type="ECO:0000313" key="14">
    <source>
        <dbReference type="EMBL" id="MET3633683.1"/>
    </source>
</evidence>
<comment type="subunit">
    <text evidence="11">Homodimer.</text>
</comment>
<dbReference type="SUPFAM" id="SSF51735">
    <property type="entry name" value="NAD(P)-binding Rossmann-fold domains"/>
    <property type="match status" value="1"/>
</dbReference>
<keyword evidence="9 11" id="KW-0486">Methionine biosynthesis</keyword>
<dbReference type="InterPro" id="IPR020631">
    <property type="entry name" value="THF_DH/CycHdrlase_NAD-bd_dom"/>
</dbReference>
<dbReference type="Proteomes" id="UP001549037">
    <property type="component" value="Unassembled WGS sequence"/>
</dbReference>
<comment type="caution">
    <text evidence="14">The sequence shown here is derived from an EMBL/GenBank/DDBJ whole genome shotgun (WGS) entry which is preliminary data.</text>
</comment>
<evidence type="ECO:0000256" key="5">
    <source>
        <dbReference type="ARBA" id="ARBA00022801"/>
    </source>
</evidence>
<evidence type="ECO:0000256" key="3">
    <source>
        <dbReference type="ARBA" id="ARBA00022605"/>
    </source>
</evidence>
<dbReference type="GO" id="GO:0004488">
    <property type="term" value="F:methylenetetrahydrofolate dehydrogenase (NADP+) activity"/>
    <property type="evidence" value="ECO:0007669"/>
    <property type="project" value="UniProtKB-EC"/>
</dbReference>
<evidence type="ECO:0000256" key="9">
    <source>
        <dbReference type="ARBA" id="ARBA00023167"/>
    </source>
</evidence>
<dbReference type="GO" id="GO:0004477">
    <property type="term" value="F:methenyltetrahydrofolate cyclohydrolase activity"/>
    <property type="evidence" value="ECO:0007669"/>
    <property type="project" value="UniProtKB-EC"/>
</dbReference>
<protein>
    <recommendedName>
        <fullName evidence="11">Bifunctional protein FolD</fullName>
    </recommendedName>
    <domain>
        <recommendedName>
            <fullName evidence="11">Methylenetetrahydrofolate dehydrogenase</fullName>
            <ecNumber evidence="11">1.5.1.5</ecNumber>
        </recommendedName>
    </domain>
    <domain>
        <recommendedName>
            <fullName evidence="11">Methenyltetrahydrofolate cyclohydrolase</fullName>
            <ecNumber evidence="11">3.5.4.9</ecNumber>
        </recommendedName>
    </domain>
</protein>
<evidence type="ECO:0000256" key="1">
    <source>
        <dbReference type="ARBA" id="ARBA00004777"/>
    </source>
</evidence>
<comment type="pathway">
    <text evidence="1 11">One-carbon metabolism; tetrahydrofolate interconversion.</text>
</comment>
<dbReference type="NCBIfam" id="NF010776">
    <property type="entry name" value="PRK14179.1"/>
    <property type="match status" value="1"/>
</dbReference>
<comment type="function">
    <text evidence="11">Catalyzes the oxidation of 5,10-methylenetetrahydrofolate to 5,10-methenyltetrahydrofolate and then the hydrolysis of 5,10-methenyltetrahydrofolate to 10-formyltetrahydrofolate.</text>
</comment>
<dbReference type="InterPro" id="IPR020867">
    <property type="entry name" value="THF_DH/CycHdrlase_CS"/>
</dbReference>
<dbReference type="SUPFAM" id="SSF53223">
    <property type="entry name" value="Aminoacid dehydrogenase-like, N-terminal domain"/>
    <property type="match status" value="1"/>
</dbReference>
<evidence type="ECO:0000256" key="6">
    <source>
        <dbReference type="ARBA" id="ARBA00022857"/>
    </source>
</evidence>
<name>A0ABV2JD59_9STRE</name>
<evidence type="ECO:0000259" key="13">
    <source>
        <dbReference type="Pfam" id="PF02882"/>
    </source>
</evidence>
<dbReference type="EC" id="1.5.1.5" evidence="11"/>
<keyword evidence="15" id="KW-1185">Reference proteome</keyword>
<evidence type="ECO:0000259" key="12">
    <source>
        <dbReference type="Pfam" id="PF00763"/>
    </source>
</evidence>
<keyword evidence="3 11" id="KW-0028">Amino-acid biosynthesis</keyword>
<gene>
    <name evidence="11" type="primary">folD</name>
    <name evidence="14" type="ORF">ABID28_000316</name>
</gene>
<dbReference type="Pfam" id="PF00763">
    <property type="entry name" value="THF_DHG_CYH"/>
    <property type="match status" value="1"/>
</dbReference>
<keyword evidence="10 11" id="KW-0511">Multifunctional enzyme</keyword>
<feature type="domain" description="Tetrahydrofolate dehydrogenase/cyclohydrolase NAD(P)-binding" evidence="13">
    <location>
        <begin position="139"/>
        <end position="280"/>
    </location>
</feature>
<keyword evidence="8 11" id="KW-0368">Histidine biosynthesis</keyword>
<organism evidence="14 15">
    <name type="scientific">Streptococcus porcorum</name>
    <dbReference type="NCBI Taxonomy" id="701526"/>
    <lineage>
        <taxon>Bacteria</taxon>
        <taxon>Bacillati</taxon>
        <taxon>Bacillota</taxon>
        <taxon>Bacilli</taxon>
        <taxon>Lactobacillales</taxon>
        <taxon>Streptococcaceae</taxon>
        <taxon>Streptococcus</taxon>
    </lineage>
</organism>
<keyword evidence="7 11" id="KW-0560">Oxidoreductase</keyword>
<dbReference type="Gene3D" id="3.40.50.10860">
    <property type="entry name" value="Leucine Dehydrogenase, chain A, domain 1"/>
    <property type="match status" value="1"/>
</dbReference>
<comment type="catalytic activity">
    <reaction evidence="11">
        <text>(6R)-5,10-methylene-5,6,7,8-tetrahydrofolate + NADP(+) = (6R)-5,10-methenyltetrahydrofolate + NADPH</text>
        <dbReference type="Rhea" id="RHEA:22812"/>
        <dbReference type="ChEBI" id="CHEBI:15636"/>
        <dbReference type="ChEBI" id="CHEBI:57455"/>
        <dbReference type="ChEBI" id="CHEBI:57783"/>
        <dbReference type="ChEBI" id="CHEBI:58349"/>
        <dbReference type="EC" id="1.5.1.5"/>
    </reaction>
</comment>
<dbReference type="NCBIfam" id="NF010783">
    <property type="entry name" value="PRK14186.1"/>
    <property type="match status" value="1"/>
</dbReference>
<dbReference type="HAMAP" id="MF_01576">
    <property type="entry name" value="THF_DHG_CYH"/>
    <property type="match status" value="1"/>
</dbReference>
<dbReference type="RefSeq" id="WP_354367445.1">
    <property type="nucleotide sequence ID" value="NZ_JBEPLN010000003.1"/>
</dbReference>
<evidence type="ECO:0000256" key="4">
    <source>
        <dbReference type="ARBA" id="ARBA00022755"/>
    </source>
</evidence>
<dbReference type="NCBIfam" id="NF010785">
    <property type="entry name" value="PRK14188.1"/>
    <property type="match status" value="1"/>
</dbReference>
<feature type="binding site" evidence="11">
    <location>
        <begin position="165"/>
        <end position="167"/>
    </location>
    <ligand>
        <name>NADP(+)</name>
        <dbReference type="ChEBI" id="CHEBI:58349"/>
    </ligand>
</feature>
<dbReference type="EC" id="3.5.4.9" evidence="11"/>
<keyword evidence="6 11" id="KW-0521">NADP</keyword>
<dbReference type="InterPro" id="IPR046346">
    <property type="entry name" value="Aminoacid_DH-like_N_sf"/>
</dbReference>
<proteinExistence type="inferred from homology"/>
<evidence type="ECO:0000256" key="10">
    <source>
        <dbReference type="ARBA" id="ARBA00023268"/>
    </source>
</evidence>
<dbReference type="InterPro" id="IPR000672">
    <property type="entry name" value="THF_DH/CycHdrlase"/>
</dbReference>
<keyword evidence="5 11" id="KW-0378">Hydrolase</keyword>
<dbReference type="PROSITE" id="PS00766">
    <property type="entry name" value="THF_DHG_CYH_1"/>
    <property type="match status" value="1"/>
</dbReference>
<evidence type="ECO:0000256" key="7">
    <source>
        <dbReference type="ARBA" id="ARBA00023002"/>
    </source>
</evidence>
<keyword evidence="4 11" id="KW-0658">Purine biosynthesis</keyword>
<dbReference type="CDD" id="cd01080">
    <property type="entry name" value="NAD_bind_m-THF_DH_Cyclohyd"/>
    <property type="match status" value="1"/>
</dbReference>